<evidence type="ECO:0000313" key="2">
    <source>
        <dbReference type="EMBL" id="AKZ63986.1"/>
    </source>
</evidence>
<feature type="transmembrane region" description="Helical" evidence="1">
    <location>
        <begin position="161"/>
        <end position="178"/>
    </location>
</feature>
<evidence type="ECO:0008006" key="4">
    <source>
        <dbReference type="Google" id="ProtNLM"/>
    </source>
</evidence>
<evidence type="ECO:0000313" key="3">
    <source>
        <dbReference type="Proteomes" id="UP000063429"/>
    </source>
</evidence>
<feature type="transmembrane region" description="Helical" evidence="1">
    <location>
        <begin position="91"/>
        <end position="112"/>
    </location>
</feature>
<evidence type="ECO:0000256" key="1">
    <source>
        <dbReference type="SAM" id="Phobius"/>
    </source>
</evidence>
<gene>
    <name evidence="2" type="ORF">F506_16145</name>
</gene>
<feature type="transmembrane region" description="Helical" evidence="1">
    <location>
        <begin position="190"/>
        <end position="211"/>
    </location>
</feature>
<keyword evidence="3" id="KW-1185">Reference proteome</keyword>
<accession>A0ABM5V3A4</accession>
<dbReference type="Proteomes" id="UP000063429">
    <property type="component" value="Chromosome"/>
</dbReference>
<protein>
    <recommendedName>
        <fullName evidence="4">Anti-sigma F factor</fullName>
    </recommendedName>
</protein>
<feature type="transmembrane region" description="Helical" evidence="1">
    <location>
        <begin position="59"/>
        <end position="79"/>
    </location>
</feature>
<name>A0ABM5V3A4_9BURK</name>
<organism evidence="2 3">
    <name type="scientific">Herbaspirillum hiltneri N3</name>
    <dbReference type="NCBI Taxonomy" id="1262470"/>
    <lineage>
        <taxon>Bacteria</taxon>
        <taxon>Pseudomonadati</taxon>
        <taxon>Pseudomonadota</taxon>
        <taxon>Betaproteobacteria</taxon>
        <taxon>Burkholderiales</taxon>
        <taxon>Oxalobacteraceae</taxon>
        <taxon>Herbaspirillum</taxon>
    </lineage>
</organism>
<reference evidence="3" key="1">
    <citation type="journal article" date="2015" name="Genome Announc.">
        <title>Complete Genome Sequence of Herbaspirillum hiltneri N3 (DSM 17495), Isolated from Surface-Sterilized Wheat Roots.</title>
        <authorList>
            <person name="Guizelini D."/>
            <person name="Saizaki P.M."/>
            <person name="Coimbra N.A."/>
            <person name="Weiss V.A."/>
            <person name="Faoro H."/>
            <person name="Sfeir M.Z."/>
            <person name="Baura V.A."/>
            <person name="Monteiro R.A."/>
            <person name="Chubatsu L.S."/>
            <person name="Souza E.M."/>
            <person name="Cruz L.M."/>
            <person name="Pedrosa F.O."/>
            <person name="Raittz R.T."/>
            <person name="Marchaukoski J.N."/>
            <person name="Steffens M.B."/>
        </authorList>
    </citation>
    <scope>NUCLEOTIDE SEQUENCE [LARGE SCALE GENOMIC DNA]</scope>
    <source>
        <strain evidence="3">N3</strain>
    </source>
</reference>
<sequence length="213" mass="23053">MKTDDFISMLATGVKPVDRHVQARRFAQAIIVGGTGAFILMVLRFGIRPDISTMLVTPLFWFKMAFPFSVAVASLWLLARLSRPGAGVGKRWLAPAAPVLVIWIAALAVLAAAPDSERLNLIMGFTWRRCPFNIALLSLPCGATIVWAVRQLAPTRLRAAGAMAGLLAGAVATVAYCLHCPEMGVPFWGIWYLAGMLIPAVTGWLLGPALLRW</sequence>
<dbReference type="Pfam" id="PF06532">
    <property type="entry name" value="NrsF"/>
    <property type="match status" value="1"/>
</dbReference>
<dbReference type="RefSeq" id="WP_053199075.1">
    <property type="nucleotide sequence ID" value="NZ_CP011409.1"/>
</dbReference>
<proteinExistence type="predicted"/>
<dbReference type="InterPro" id="IPR009495">
    <property type="entry name" value="NrsF"/>
</dbReference>
<keyword evidence="1" id="KW-1133">Transmembrane helix</keyword>
<feature type="transmembrane region" description="Helical" evidence="1">
    <location>
        <begin position="26"/>
        <end position="47"/>
    </location>
</feature>
<keyword evidence="1" id="KW-0472">Membrane</keyword>
<feature type="transmembrane region" description="Helical" evidence="1">
    <location>
        <begin position="132"/>
        <end position="149"/>
    </location>
</feature>
<dbReference type="EMBL" id="CP011409">
    <property type="protein sequence ID" value="AKZ63986.1"/>
    <property type="molecule type" value="Genomic_DNA"/>
</dbReference>
<keyword evidence="1" id="KW-0812">Transmembrane</keyword>